<dbReference type="PANTHER" id="PTHR48081:SF33">
    <property type="entry name" value="KYNURENINE FORMAMIDASE"/>
    <property type="match status" value="1"/>
</dbReference>
<sequence length="313" mass="34841">MPVRVPALARVPVWVWRALMAHLGPRELRRFNARPLESVEYSTDIDYVGDLIRSHRLDVIAPRGVDGPLPVYVYFHGGGWTSGDKAPLTRYCATQAETGMVVVNVNYRMAPRHRMAHMVEDANAALEWIAREIRAFGGDPDRVVVGGDSAGGQLSALVAATATRPELAEHYGIRPAPARIRGVVQHCGALDFSVIFERGFILSTNFVRMLLPEGRRQRRDGLVAAARYLSPIEWVDSDYPPVLVTTSRPDPFYRASLNFAEALAEHQVPVEVHVDEVAQHTWQQDSHDPRSAPVYERLQSFVARVAGGHRISV</sequence>
<keyword evidence="4" id="KW-1185">Reference proteome</keyword>
<dbReference type="Proteomes" id="UP001241072">
    <property type="component" value="Unassembled WGS sequence"/>
</dbReference>
<name>A0ABT9BKU5_9MICO</name>
<dbReference type="EMBL" id="JAUQUB010000001">
    <property type="protein sequence ID" value="MDO7881640.1"/>
    <property type="molecule type" value="Genomic_DNA"/>
</dbReference>
<reference evidence="3 4" key="1">
    <citation type="submission" date="2023-07" db="EMBL/GenBank/DDBJ databases">
        <title>Protaetiibacter sp. nov WY-16 isolated from soil.</title>
        <authorList>
            <person name="Liu B."/>
            <person name="Wan Y."/>
        </authorList>
    </citation>
    <scope>NUCLEOTIDE SEQUENCE [LARGE SCALE GENOMIC DNA]</scope>
    <source>
        <strain evidence="3 4">WY-16</strain>
    </source>
</reference>
<comment type="caution">
    <text evidence="3">The sequence shown here is derived from an EMBL/GenBank/DDBJ whole genome shotgun (WGS) entry which is preliminary data.</text>
</comment>
<dbReference type="InterPro" id="IPR050300">
    <property type="entry name" value="GDXG_lipolytic_enzyme"/>
</dbReference>
<evidence type="ECO:0000259" key="2">
    <source>
        <dbReference type="Pfam" id="PF07859"/>
    </source>
</evidence>
<evidence type="ECO:0000313" key="3">
    <source>
        <dbReference type="EMBL" id="MDO7881640.1"/>
    </source>
</evidence>
<dbReference type="InterPro" id="IPR013094">
    <property type="entry name" value="AB_hydrolase_3"/>
</dbReference>
<evidence type="ECO:0000256" key="1">
    <source>
        <dbReference type="ARBA" id="ARBA00022801"/>
    </source>
</evidence>
<dbReference type="Gene3D" id="3.40.50.1820">
    <property type="entry name" value="alpha/beta hydrolase"/>
    <property type="match status" value="1"/>
</dbReference>
<dbReference type="RefSeq" id="WP_305002048.1">
    <property type="nucleotide sequence ID" value="NZ_JAUQUB010000001.1"/>
</dbReference>
<organism evidence="3 4">
    <name type="scientific">Antiquaquibacter soli</name>
    <dbReference type="NCBI Taxonomy" id="3064523"/>
    <lineage>
        <taxon>Bacteria</taxon>
        <taxon>Bacillati</taxon>
        <taxon>Actinomycetota</taxon>
        <taxon>Actinomycetes</taxon>
        <taxon>Micrococcales</taxon>
        <taxon>Microbacteriaceae</taxon>
        <taxon>Antiquaquibacter</taxon>
    </lineage>
</organism>
<feature type="domain" description="Alpha/beta hydrolase fold-3" evidence="2">
    <location>
        <begin position="73"/>
        <end position="283"/>
    </location>
</feature>
<dbReference type="PROSITE" id="PS00122">
    <property type="entry name" value="CARBOXYLESTERASE_B_1"/>
    <property type="match status" value="1"/>
</dbReference>
<dbReference type="InterPro" id="IPR029058">
    <property type="entry name" value="AB_hydrolase_fold"/>
</dbReference>
<gene>
    <name evidence="3" type="ORF">Q5716_05290</name>
</gene>
<dbReference type="GO" id="GO:0016787">
    <property type="term" value="F:hydrolase activity"/>
    <property type="evidence" value="ECO:0007669"/>
    <property type="project" value="UniProtKB-KW"/>
</dbReference>
<proteinExistence type="predicted"/>
<evidence type="ECO:0000313" key="4">
    <source>
        <dbReference type="Proteomes" id="UP001241072"/>
    </source>
</evidence>
<dbReference type="InterPro" id="IPR019826">
    <property type="entry name" value="Carboxylesterase_B_AS"/>
</dbReference>
<protein>
    <submittedName>
        <fullName evidence="3">Alpha/beta hydrolase</fullName>
    </submittedName>
</protein>
<accession>A0ABT9BKU5</accession>
<keyword evidence="1 3" id="KW-0378">Hydrolase</keyword>
<dbReference type="PANTHER" id="PTHR48081">
    <property type="entry name" value="AB HYDROLASE SUPERFAMILY PROTEIN C4A8.06C"/>
    <property type="match status" value="1"/>
</dbReference>
<dbReference type="SUPFAM" id="SSF53474">
    <property type="entry name" value="alpha/beta-Hydrolases"/>
    <property type="match status" value="1"/>
</dbReference>
<dbReference type="Pfam" id="PF07859">
    <property type="entry name" value="Abhydrolase_3"/>
    <property type="match status" value="1"/>
</dbReference>